<dbReference type="GO" id="GO:0006654">
    <property type="term" value="P:phosphatidic acid biosynthetic process"/>
    <property type="evidence" value="ECO:0007669"/>
    <property type="project" value="TreeGrafter"/>
</dbReference>
<keyword evidence="3 7" id="KW-0808">Transferase</keyword>
<dbReference type="AlphaFoldDB" id="A0A0D7E377"/>
<dbReference type="Pfam" id="PF01553">
    <property type="entry name" value="Acyltransferase"/>
    <property type="match status" value="1"/>
</dbReference>
<proteinExistence type="predicted"/>
<evidence type="ECO:0000256" key="5">
    <source>
        <dbReference type="ARBA" id="ARBA00023315"/>
    </source>
</evidence>
<dbReference type="SMART" id="SM00563">
    <property type="entry name" value="PlsC"/>
    <property type="match status" value="1"/>
</dbReference>
<keyword evidence="5 7" id="KW-0012">Acyltransferase</keyword>
<evidence type="ECO:0000256" key="2">
    <source>
        <dbReference type="ARBA" id="ARBA00022516"/>
    </source>
</evidence>
<feature type="non-terminal residue" evidence="7">
    <location>
        <position position="265"/>
    </location>
</feature>
<comment type="caution">
    <text evidence="7">The sequence shown here is derived from an EMBL/GenBank/DDBJ whole genome shotgun (WGS) entry which is preliminary data.</text>
</comment>
<accession>A0A0D7E377</accession>
<gene>
    <name evidence="7" type="ORF">OO17_25945</name>
</gene>
<evidence type="ECO:0000256" key="3">
    <source>
        <dbReference type="ARBA" id="ARBA00022679"/>
    </source>
</evidence>
<dbReference type="OrthoDB" id="9806880at2"/>
<dbReference type="RefSeq" id="WP_044417329.1">
    <property type="nucleotide sequence ID" value="NZ_JXXE01000633.1"/>
</dbReference>
<sequence>MIRLILVIAALLLLTLLLLPIQLVCLAFGLQLQRTIPHLYHRALCALIGVRIRQVGQRRRGPMLILSNHVSWLDICVISALTPVVFIAKSEVARWPVFGWLARLQRTVFIDRQARHRTGAATQEIGDRLLDGDAVVLFAEGTSSDGTRVLPFRSALIGAVHHALGASTQQQAIAVQPMSVAYTGLGGLPIGRELRERVAWYGDADLMPHLLGILSAGAIDVTISWGDAVATEISADRKQIARDAEAAVRRMTAAARRGAAASGPI</sequence>
<feature type="domain" description="Phospholipid/glycerol acyltransferase" evidence="6">
    <location>
        <begin position="63"/>
        <end position="183"/>
    </location>
</feature>
<dbReference type="CDD" id="cd07989">
    <property type="entry name" value="LPLAT_AGPAT-like"/>
    <property type="match status" value="1"/>
</dbReference>
<keyword evidence="4" id="KW-0443">Lipid metabolism</keyword>
<evidence type="ECO:0000313" key="8">
    <source>
        <dbReference type="Proteomes" id="UP000032515"/>
    </source>
</evidence>
<protein>
    <submittedName>
        <fullName evidence="7">Acyl-phosphate glycerol 3-phosphate acyltransferase</fullName>
    </submittedName>
</protein>
<dbReference type="PANTHER" id="PTHR10434">
    <property type="entry name" value="1-ACYL-SN-GLYCEROL-3-PHOSPHATE ACYLTRANSFERASE"/>
    <property type="match status" value="1"/>
</dbReference>
<dbReference type="GO" id="GO:0003841">
    <property type="term" value="F:1-acylglycerol-3-phosphate O-acyltransferase activity"/>
    <property type="evidence" value="ECO:0007669"/>
    <property type="project" value="TreeGrafter"/>
</dbReference>
<dbReference type="Proteomes" id="UP000032515">
    <property type="component" value="Unassembled WGS sequence"/>
</dbReference>
<evidence type="ECO:0000313" key="7">
    <source>
        <dbReference type="EMBL" id="KIZ35288.1"/>
    </source>
</evidence>
<reference evidence="7 8" key="1">
    <citation type="submission" date="2014-11" db="EMBL/GenBank/DDBJ databases">
        <title>Genomics and ecophysiology of heterotrophic nitrogen fixing bacteria isolated from estuarine surface water.</title>
        <authorList>
            <person name="Bentzon-Tilia M."/>
            <person name="Severin I."/>
            <person name="Hansen L.H."/>
            <person name="Riemann L."/>
        </authorList>
    </citation>
    <scope>NUCLEOTIDE SEQUENCE [LARGE SCALE GENOMIC DNA]</scope>
    <source>
        <strain evidence="7 8">BAL398</strain>
    </source>
</reference>
<name>A0A0D7E377_RHOPL</name>
<evidence type="ECO:0000259" key="6">
    <source>
        <dbReference type="SMART" id="SM00563"/>
    </source>
</evidence>
<comment type="pathway">
    <text evidence="1">Lipid metabolism.</text>
</comment>
<keyword evidence="2" id="KW-0444">Lipid biosynthesis</keyword>
<evidence type="ECO:0000256" key="1">
    <source>
        <dbReference type="ARBA" id="ARBA00005189"/>
    </source>
</evidence>
<organism evidence="7 8">
    <name type="scientific">Rhodopseudomonas palustris</name>
    <dbReference type="NCBI Taxonomy" id="1076"/>
    <lineage>
        <taxon>Bacteria</taxon>
        <taxon>Pseudomonadati</taxon>
        <taxon>Pseudomonadota</taxon>
        <taxon>Alphaproteobacteria</taxon>
        <taxon>Hyphomicrobiales</taxon>
        <taxon>Nitrobacteraceae</taxon>
        <taxon>Rhodopseudomonas</taxon>
    </lineage>
</organism>
<dbReference type="PANTHER" id="PTHR10434:SF64">
    <property type="entry name" value="1-ACYL-SN-GLYCEROL-3-PHOSPHATE ACYLTRANSFERASE-RELATED"/>
    <property type="match status" value="1"/>
</dbReference>
<dbReference type="EMBL" id="JXXE01000633">
    <property type="protein sequence ID" value="KIZ35288.1"/>
    <property type="molecule type" value="Genomic_DNA"/>
</dbReference>
<dbReference type="InterPro" id="IPR002123">
    <property type="entry name" value="Plipid/glycerol_acylTrfase"/>
</dbReference>
<evidence type="ECO:0000256" key="4">
    <source>
        <dbReference type="ARBA" id="ARBA00023098"/>
    </source>
</evidence>
<dbReference type="SUPFAM" id="SSF69593">
    <property type="entry name" value="Glycerol-3-phosphate (1)-acyltransferase"/>
    <property type="match status" value="1"/>
</dbReference>